<dbReference type="Pfam" id="PF04195">
    <property type="entry name" value="Transposase_28"/>
    <property type="match status" value="1"/>
</dbReference>
<dbReference type="PANTHER" id="PTHR31099">
    <property type="entry name" value="OS06G0165300 PROTEIN"/>
    <property type="match status" value="1"/>
</dbReference>
<dbReference type="InterPro" id="IPR007321">
    <property type="entry name" value="Transposase_28"/>
</dbReference>
<proteinExistence type="predicted"/>
<sequence>MRQKLTTQNRAQIQMLIPDSVDFRLQSGLHPMRHFPGMVVVHFDSIKVGLRFPLHPFFVSLLNFYNVVPAQIMPNSYRSIAGFICRCHSVNVIPTLELFHYFFSVIPQQSHGFLVVSSRPGHILFCEAPSSIKGWKDRFFFVSVPNGLIPRKWNAFPPKSPEPFISEELSKDVIAVEAGGCFKIMSYLTPKRLIKAGIALKQGETSDSEGANPEQPAMDDSRLFTFGFDDEPPTSPPKQQRKTKRKRLRKADQGTSS</sequence>
<dbReference type="PANTHER" id="PTHR31099:SF28">
    <property type="entry name" value="F5J5.12"/>
    <property type="match status" value="1"/>
</dbReference>
<keyword evidence="4" id="KW-1185">Reference proteome</keyword>
<dbReference type="EMBL" id="CAMAPF010000255">
    <property type="protein sequence ID" value="CAH9115853.1"/>
    <property type="molecule type" value="Genomic_DNA"/>
</dbReference>
<feature type="non-terminal residue" evidence="3">
    <location>
        <position position="257"/>
    </location>
</feature>
<gene>
    <name evidence="3" type="ORF">CEPIT_LOCUS21264</name>
</gene>
<comment type="caution">
    <text evidence="3">The sequence shown here is derived from an EMBL/GenBank/DDBJ whole genome shotgun (WGS) entry which is preliminary data.</text>
</comment>
<evidence type="ECO:0000259" key="2">
    <source>
        <dbReference type="Pfam" id="PF04195"/>
    </source>
</evidence>
<accession>A0AAV0E3C8</accession>
<evidence type="ECO:0000256" key="1">
    <source>
        <dbReference type="SAM" id="MobiDB-lite"/>
    </source>
</evidence>
<dbReference type="AlphaFoldDB" id="A0AAV0E3C8"/>
<feature type="region of interest" description="Disordered" evidence="1">
    <location>
        <begin position="204"/>
        <end position="257"/>
    </location>
</feature>
<evidence type="ECO:0000313" key="3">
    <source>
        <dbReference type="EMBL" id="CAH9115853.1"/>
    </source>
</evidence>
<reference evidence="3" key="1">
    <citation type="submission" date="2022-07" db="EMBL/GenBank/DDBJ databases">
        <authorList>
            <person name="Macas J."/>
            <person name="Novak P."/>
            <person name="Neumann P."/>
        </authorList>
    </citation>
    <scope>NUCLEOTIDE SEQUENCE</scope>
</reference>
<feature type="domain" description="Transposase (putative) gypsy type" evidence="2">
    <location>
        <begin position="40"/>
        <end position="105"/>
    </location>
</feature>
<dbReference type="Proteomes" id="UP001152523">
    <property type="component" value="Unassembled WGS sequence"/>
</dbReference>
<organism evidence="3 4">
    <name type="scientific">Cuscuta epithymum</name>
    <dbReference type="NCBI Taxonomy" id="186058"/>
    <lineage>
        <taxon>Eukaryota</taxon>
        <taxon>Viridiplantae</taxon>
        <taxon>Streptophyta</taxon>
        <taxon>Embryophyta</taxon>
        <taxon>Tracheophyta</taxon>
        <taxon>Spermatophyta</taxon>
        <taxon>Magnoliopsida</taxon>
        <taxon>eudicotyledons</taxon>
        <taxon>Gunneridae</taxon>
        <taxon>Pentapetalae</taxon>
        <taxon>asterids</taxon>
        <taxon>lamiids</taxon>
        <taxon>Solanales</taxon>
        <taxon>Convolvulaceae</taxon>
        <taxon>Cuscuteae</taxon>
        <taxon>Cuscuta</taxon>
        <taxon>Cuscuta subgen. Cuscuta</taxon>
    </lineage>
</organism>
<protein>
    <recommendedName>
        <fullName evidence="2">Transposase (putative) gypsy type domain-containing protein</fullName>
    </recommendedName>
</protein>
<evidence type="ECO:0000313" key="4">
    <source>
        <dbReference type="Proteomes" id="UP001152523"/>
    </source>
</evidence>
<name>A0AAV0E3C8_9ASTE</name>
<feature type="compositionally biased region" description="Basic residues" evidence="1">
    <location>
        <begin position="239"/>
        <end position="249"/>
    </location>
</feature>